<dbReference type="InterPro" id="IPR012893">
    <property type="entry name" value="HipA-like_C"/>
</dbReference>
<keyword evidence="3 6" id="KW-0418">Kinase</keyword>
<dbReference type="InterPro" id="IPR052028">
    <property type="entry name" value="HipA_Ser/Thr_kinase"/>
</dbReference>
<comment type="similarity">
    <text evidence="1">Belongs to the HipA Ser/Thr kinase family.</text>
</comment>
<accession>A0A1I4LZV3</accession>
<feature type="domain" description="HipA-like C-terminal" evidence="4">
    <location>
        <begin position="165"/>
        <end position="406"/>
    </location>
</feature>
<protein>
    <submittedName>
        <fullName evidence="6">Serine/threonine-protein kinase HipA</fullName>
    </submittedName>
</protein>
<dbReference type="Proteomes" id="UP000199470">
    <property type="component" value="Unassembled WGS sequence"/>
</dbReference>
<evidence type="ECO:0000259" key="4">
    <source>
        <dbReference type="Pfam" id="PF07804"/>
    </source>
</evidence>
<dbReference type="NCBIfam" id="TIGR03071">
    <property type="entry name" value="couple_hipA"/>
    <property type="match status" value="1"/>
</dbReference>
<organism evidence="6 7">
    <name type="scientific">Rugamonas rubra</name>
    <dbReference type="NCBI Taxonomy" id="758825"/>
    <lineage>
        <taxon>Bacteria</taxon>
        <taxon>Pseudomonadati</taxon>
        <taxon>Pseudomonadota</taxon>
        <taxon>Betaproteobacteria</taxon>
        <taxon>Burkholderiales</taxon>
        <taxon>Oxalobacteraceae</taxon>
        <taxon>Telluria group</taxon>
        <taxon>Rugamonas</taxon>
    </lineage>
</organism>
<evidence type="ECO:0000313" key="6">
    <source>
        <dbReference type="EMBL" id="SFL96492.1"/>
    </source>
</evidence>
<dbReference type="InterPro" id="IPR017508">
    <property type="entry name" value="HipA_N1"/>
</dbReference>
<dbReference type="OrthoDB" id="9805913at2"/>
<evidence type="ECO:0000256" key="3">
    <source>
        <dbReference type="ARBA" id="ARBA00022777"/>
    </source>
</evidence>
<proteinExistence type="inferred from homology"/>
<keyword evidence="2" id="KW-0808">Transferase</keyword>
<reference evidence="6 7" key="1">
    <citation type="submission" date="2016-10" db="EMBL/GenBank/DDBJ databases">
        <authorList>
            <person name="de Groot N.N."/>
        </authorList>
    </citation>
    <scope>NUCLEOTIDE SEQUENCE [LARGE SCALE GENOMIC DNA]</scope>
    <source>
        <strain evidence="6 7">ATCC 43154</strain>
    </source>
</reference>
<dbReference type="PANTHER" id="PTHR37419">
    <property type="entry name" value="SERINE/THREONINE-PROTEIN KINASE TOXIN HIPA"/>
    <property type="match status" value="1"/>
</dbReference>
<dbReference type="GO" id="GO:0005829">
    <property type="term" value="C:cytosol"/>
    <property type="evidence" value="ECO:0007669"/>
    <property type="project" value="TreeGrafter"/>
</dbReference>
<feature type="domain" description="HipA N-terminal subdomain 1" evidence="5">
    <location>
        <begin position="20"/>
        <end position="125"/>
    </location>
</feature>
<evidence type="ECO:0000256" key="2">
    <source>
        <dbReference type="ARBA" id="ARBA00022679"/>
    </source>
</evidence>
<dbReference type="RefSeq" id="WP_093387420.1">
    <property type="nucleotide sequence ID" value="NZ_FOTW01000010.1"/>
</dbReference>
<dbReference type="EMBL" id="FOTW01000010">
    <property type="protein sequence ID" value="SFL96492.1"/>
    <property type="molecule type" value="Genomic_DNA"/>
</dbReference>
<dbReference type="Gene3D" id="1.10.1070.20">
    <property type="match status" value="1"/>
</dbReference>
<evidence type="ECO:0000256" key="1">
    <source>
        <dbReference type="ARBA" id="ARBA00010164"/>
    </source>
</evidence>
<dbReference type="Pfam" id="PF13657">
    <property type="entry name" value="Couple_hipA"/>
    <property type="match status" value="1"/>
</dbReference>
<dbReference type="AlphaFoldDB" id="A0A1I4LZV3"/>
<evidence type="ECO:0000259" key="5">
    <source>
        <dbReference type="Pfam" id="PF13657"/>
    </source>
</evidence>
<dbReference type="Pfam" id="PF07804">
    <property type="entry name" value="HipA_C"/>
    <property type="match status" value="1"/>
</dbReference>
<sequence length="450" mass="49780">MSTSIRYLRMFLHSPAGAKNLIGYLSQYGDILRVSFNDDYVNDVGRPTLSLAYLGASEAATRAILTAPRDVRLSRSDGKWPSYFQNLLPEGHNRDRLAAQRGCGTDDEFELLAAAGHDLMGAIEVEPVPADEGIPDAVRHWHTALGLDVLEPGFVEFPVEDAAALPGVITKFSAVLEGRRYVVKRHGAAGSTILKLPSTRHPDLVVNEFKGYQLCKALGLDCANASVISRDDAELPENLPFEDILAVQRFDRGPAGQRIHMEEFAQVLRYDPKHKYGKGLRKDYSDMLRVIDQLSARPAQDVQEFVNRFVTFILMGNTDAHLKNWAFRYPDGVEPELAPLYDPVCVTAFFDGVSEHDYALNRAIDKTVRAFTWDDLDTLLERARVMRRGRVLQVAKGVAAKAKADWPELLGDAPDSMRRAISERLAGGVALAKIPFAPAPARRAPPSTAM</sequence>
<dbReference type="STRING" id="758825.SAMN02982985_02151"/>
<dbReference type="PANTHER" id="PTHR37419:SF1">
    <property type="entry name" value="SERINE_THREONINE-PROTEIN KINASE TOXIN HIPA"/>
    <property type="match status" value="1"/>
</dbReference>
<keyword evidence="7" id="KW-1185">Reference proteome</keyword>
<gene>
    <name evidence="6" type="ORF">SAMN02982985_02151</name>
</gene>
<name>A0A1I4LZV3_9BURK</name>
<evidence type="ECO:0000313" key="7">
    <source>
        <dbReference type="Proteomes" id="UP000199470"/>
    </source>
</evidence>
<dbReference type="GO" id="GO:0004674">
    <property type="term" value="F:protein serine/threonine kinase activity"/>
    <property type="evidence" value="ECO:0007669"/>
    <property type="project" value="TreeGrafter"/>
</dbReference>